<comment type="caution">
    <text evidence="5">The sequence shown here is derived from an EMBL/GenBank/DDBJ whole genome shotgun (WGS) entry which is preliminary data.</text>
</comment>
<dbReference type="Proteomes" id="UP001599542">
    <property type="component" value="Unassembled WGS sequence"/>
</dbReference>
<dbReference type="InterPro" id="IPR039422">
    <property type="entry name" value="MarR/SlyA-like"/>
</dbReference>
<dbReference type="InterPro" id="IPR036390">
    <property type="entry name" value="WH_DNA-bd_sf"/>
</dbReference>
<evidence type="ECO:0000259" key="4">
    <source>
        <dbReference type="PROSITE" id="PS50995"/>
    </source>
</evidence>
<dbReference type="Pfam" id="PF12802">
    <property type="entry name" value="MarR_2"/>
    <property type="match status" value="1"/>
</dbReference>
<evidence type="ECO:0000313" key="5">
    <source>
        <dbReference type="EMBL" id="MFE1350629.1"/>
    </source>
</evidence>
<dbReference type="Gene3D" id="1.10.10.10">
    <property type="entry name" value="Winged helix-like DNA-binding domain superfamily/Winged helix DNA-binding domain"/>
    <property type="match status" value="1"/>
</dbReference>
<dbReference type="InterPro" id="IPR000835">
    <property type="entry name" value="HTH_MarR-typ"/>
</dbReference>
<evidence type="ECO:0000313" key="6">
    <source>
        <dbReference type="Proteomes" id="UP001599542"/>
    </source>
</evidence>
<evidence type="ECO:0000256" key="1">
    <source>
        <dbReference type="ARBA" id="ARBA00023015"/>
    </source>
</evidence>
<evidence type="ECO:0000256" key="3">
    <source>
        <dbReference type="ARBA" id="ARBA00023163"/>
    </source>
</evidence>
<dbReference type="PANTHER" id="PTHR33164">
    <property type="entry name" value="TRANSCRIPTIONAL REGULATOR, MARR FAMILY"/>
    <property type="match status" value="1"/>
</dbReference>
<dbReference type="PANTHER" id="PTHR33164:SF64">
    <property type="entry name" value="TRANSCRIPTIONAL REGULATOR SLYA"/>
    <property type="match status" value="1"/>
</dbReference>
<dbReference type="SMART" id="SM00347">
    <property type="entry name" value="HTH_MARR"/>
    <property type="match status" value="1"/>
</dbReference>
<accession>A0ABW6GDE1</accession>
<dbReference type="SUPFAM" id="SSF46785">
    <property type="entry name" value="Winged helix' DNA-binding domain"/>
    <property type="match status" value="1"/>
</dbReference>
<dbReference type="RefSeq" id="WP_380317141.1">
    <property type="nucleotide sequence ID" value="NZ_JBHYPW010000003.1"/>
</dbReference>
<keyword evidence="2" id="KW-0238">DNA-binding</keyword>
<evidence type="ECO:0000256" key="2">
    <source>
        <dbReference type="ARBA" id="ARBA00023125"/>
    </source>
</evidence>
<proteinExistence type="predicted"/>
<sequence>MTDGYFPQLAAERPDIALCRASSAVARIGEAHARAAGLGTGPHLVLKMLAERGPSSQRALGEQLRIDRTVMVGVCDGLEEAGLVRRERDPADRRAYAVTLTPAGRARLAEAERTVPALLDEALAPLNAQERGQLSALLLKLVLPN</sequence>
<keyword evidence="1" id="KW-0805">Transcription regulation</keyword>
<dbReference type="EMBL" id="JBHYPX010000002">
    <property type="protein sequence ID" value="MFE1350629.1"/>
    <property type="molecule type" value="Genomic_DNA"/>
</dbReference>
<dbReference type="PRINTS" id="PR00598">
    <property type="entry name" value="HTHMARR"/>
</dbReference>
<name>A0ABW6GDE1_9ACTN</name>
<protein>
    <submittedName>
        <fullName evidence="5">MarR family winged helix-turn-helix transcriptional regulator</fullName>
    </submittedName>
</protein>
<feature type="domain" description="HTH marR-type" evidence="4">
    <location>
        <begin position="1"/>
        <end position="143"/>
    </location>
</feature>
<dbReference type="InterPro" id="IPR036388">
    <property type="entry name" value="WH-like_DNA-bd_sf"/>
</dbReference>
<dbReference type="PROSITE" id="PS50995">
    <property type="entry name" value="HTH_MARR_2"/>
    <property type="match status" value="1"/>
</dbReference>
<keyword evidence="6" id="KW-1185">Reference proteome</keyword>
<reference evidence="5 6" key="1">
    <citation type="submission" date="2024-09" db="EMBL/GenBank/DDBJ databases">
        <title>The Natural Products Discovery Center: Release of the First 8490 Sequenced Strains for Exploring Actinobacteria Biosynthetic Diversity.</title>
        <authorList>
            <person name="Kalkreuter E."/>
            <person name="Kautsar S.A."/>
            <person name="Yang D."/>
            <person name="Bader C.D."/>
            <person name="Teijaro C.N."/>
            <person name="Fluegel L."/>
            <person name="Davis C.M."/>
            <person name="Simpson J.R."/>
            <person name="Lauterbach L."/>
            <person name="Steele A.D."/>
            <person name="Gui C."/>
            <person name="Meng S."/>
            <person name="Li G."/>
            <person name="Viehrig K."/>
            <person name="Ye F."/>
            <person name="Su P."/>
            <person name="Kiefer A.F."/>
            <person name="Nichols A."/>
            <person name="Cepeda A.J."/>
            <person name="Yan W."/>
            <person name="Fan B."/>
            <person name="Jiang Y."/>
            <person name="Adhikari A."/>
            <person name="Zheng C.-J."/>
            <person name="Schuster L."/>
            <person name="Cowan T.M."/>
            <person name="Smanski M.J."/>
            <person name="Chevrette M.G."/>
            <person name="De Carvalho L.P.S."/>
            <person name="Shen B."/>
        </authorList>
    </citation>
    <scope>NUCLEOTIDE SEQUENCE [LARGE SCALE GENOMIC DNA]</scope>
    <source>
        <strain evidence="5 6">NPDC058753</strain>
    </source>
</reference>
<organism evidence="5 6">
    <name type="scientific">Kitasatospora phosalacinea</name>
    <dbReference type="NCBI Taxonomy" id="2065"/>
    <lineage>
        <taxon>Bacteria</taxon>
        <taxon>Bacillati</taxon>
        <taxon>Actinomycetota</taxon>
        <taxon>Actinomycetes</taxon>
        <taxon>Kitasatosporales</taxon>
        <taxon>Streptomycetaceae</taxon>
        <taxon>Kitasatospora</taxon>
    </lineage>
</organism>
<keyword evidence="3" id="KW-0804">Transcription</keyword>
<gene>
    <name evidence="5" type="ORF">ACFW6T_01410</name>
</gene>